<evidence type="ECO:0000313" key="3">
    <source>
        <dbReference type="EMBL" id="VFQ60815.1"/>
    </source>
</evidence>
<dbReference type="EMBL" id="OOIL02000120">
    <property type="protein sequence ID" value="VFQ60815.1"/>
    <property type="molecule type" value="Genomic_DNA"/>
</dbReference>
<feature type="non-terminal residue" evidence="3">
    <location>
        <position position="314"/>
    </location>
</feature>
<feature type="region of interest" description="Disordered" evidence="1">
    <location>
        <begin position="131"/>
        <end position="170"/>
    </location>
</feature>
<organism evidence="3 4">
    <name type="scientific">Cuscuta campestris</name>
    <dbReference type="NCBI Taxonomy" id="132261"/>
    <lineage>
        <taxon>Eukaryota</taxon>
        <taxon>Viridiplantae</taxon>
        <taxon>Streptophyta</taxon>
        <taxon>Embryophyta</taxon>
        <taxon>Tracheophyta</taxon>
        <taxon>Spermatophyta</taxon>
        <taxon>Magnoliopsida</taxon>
        <taxon>eudicotyledons</taxon>
        <taxon>Gunneridae</taxon>
        <taxon>Pentapetalae</taxon>
        <taxon>asterids</taxon>
        <taxon>lamiids</taxon>
        <taxon>Solanales</taxon>
        <taxon>Convolvulaceae</taxon>
        <taxon>Cuscuteae</taxon>
        <taxon>Cuscuta</taxon>
        <taxon>Cuscuta subgen. Grammica</taxon>
        <taxon>Cuscuta sect. Cleistogrammica</taxon>
    </lineage>
</organism>
<dbReference type="AlphaFoldDB" id="A0A484K8E8"/>
<reference evidence="3 4" key="1">
    <citation type="submission" date="2018-04" db="EMBL/GenBank/DDBJ databases">
        <authorList>
            <person name="Vogel A."/>
        </authorList>
    </citation>
    <scope>NUCLEOTIDE SEQUENCE [LARGE SCALE GENOMIC DNA]</scope>
</reference>
<sequence length="314" mass="34688">MSKITERKLNSSNYLEWVTTIKLYLRSTDKDDHMTDDPPKDATTKKVWLRDDARLFLQIRNSIDGDVLGLVGHCETVKDLMEYLEFLYSDSVNEGEGSGDILFYTTSSATMPSTGVPPIIQVYSRRKKPVAPSVVPESLPATLTDQPPTPTPVSRPESSTSSLDPDHADDLPIALRKGKRSCTYPVSNCVSYAHLSSTACALTSSLDSVPLPKTVREALSHPGWRTAMIEEMKALEQNHTWSLVSLPIGKKSIGCKWVFSIKVNPDGSVARLKARLVAKGYAQTYGVDYDETFSPVAKLTSVRFVISMAACHDW</sequence>
<evidence type="ECO:0000256" key="1">
    <source>
        <dbReference type="SAM" id="MobiDB-lite"/>
    </source>
</evidence>
<evidence type="ECO:0000259" key="2">
    <source>
        <dbReference type="Pfam" id="PF07727"/>
    </source>
</evidence>
<dbReference type="OrthoDB" id="1917367at2759"/>
<protein>
    <recommendedName>
        <fullName evidence="2">Reverse transcriptase Ty1/copia-type domain-containing protein</fullName>
    </recommendedName>
</protein>
<dbReference type="Pfam" id="PF07727">
    <property type="entry name" value="RVT_2"/>
    <property type="match status" value="1"/>
</dbReference>
<accession>A0A484K8E8</accession>
<dbReference type="Proteomes" id="UP000595140">
    <property type="component" value="Unassembled WGS sequence"/>
</dbReference>
<name>A0A484K8E8_9ASTE</name>
<proteinExistence type="predicted"/>
<feature type="domain" description="Reverse transcriptase Ty1/copia-type" evidence="2">
    <location>
        <begin position="238"/>
        <end position="314"/>
    </location>
</feature>
<keyword evidence="4" id="KW-1185">Reference proteome</keyword>
<evidence type="ECO:0000313" key="4">
    <source>
        <dbReference type="Proteomes" id="UP000595140"/>
    </source>
</evidence>
<dbReference type="InterPro" id="IPR013103">
    <property type="entry name" value="RVT_2"/>
</dbReference>
<gene>
    <name evidence="3" type="ORF">CCAM_LOCUS2591</name>
</gene>